<reference evidence="2 3" key="1">
    <citation type="journal article" date="2023" name="Commun. Biol.">
        <title>Reorganization of the ancestral sex-determining regions during the evolution of trioecy in Pleodorina starrii.</title>
        <authorList>
            <person name="Takahashi K."/>
            <person name="Suzuki S."/>
            <person name="Kawai-Toyooka H."/>
            <person name="Yamamoto K."/>
            <person name="Hamaji T."/>
            <person name="Ootsuki R."/>
            <person name="Yamaguchi H."/>
            <person name="Kawachi M."/>
            <person name="Higashiyama T."/>
            <person name="Nozaki H."/>
        </authorList>
    </citation>
    <scope>NUCLEOTIDE SEQUENCE [LARGE SCALE GENOMIC DNA]</scope>
    <source>
        <strain evidence="2 3">NIES-4479</strain>
    </source>
</reference>
<accession>A0A9W6BN31</accession>
<protein>
    <submittedName>
        <fullName evidence="2">Uncharacterized protein</fullName>
    </submittedName>
</protein>
<feature type="compositionally biased region" description="Basic and acidic residues" evidence="1">
    <location>
        <begin position="27"/>
        <end position="36"/>
    </location>
</feature>
<feature type="region of interest" description="Disordered" evidence="1">
    <location>
        <begin position="1"/>
        <end position="52"/>
    </location>
</feature>
<evidence type="ECO:0000313" key="2">
    <source>
        <dbReference type="EMBL" id="GLC55068.1"/>
    </source>
</evidence>
<proteinExistence type="predicted"/>
<comment type="caution">
    <text evidence="2">The sequence shown here is derived from an EMBL/GenBank/DDBJ whole genome shotgun (WGS) entry which is preliminary data.</text>
</comment>
<sequence>MKMLLPRLAEATGPPVLPGRAMLASRSARDSRRERPPQQPQPRPLSRSGLPD</sequence>
<dbReference type="AlphaFoldDB" id="A0A9W6BN31"/>
<gene>
    <name evidence="2" type="primary">PLESTB001536</name>
    <name evidence="2" type="ORF">PLESTB_000940200</name>
</gene>
<dbReference type="EMBL" id="BRXU01000012">
    <property type="protein sequence ID" value="GLC55068.1"/>
    <property type="molecule type" value="Genomic_DNA"/>
</dbReference>
<evidence type="ECO:0000313" key="3">
    <source>
        <dbReference type="Proteomes" id="UP001165080"/>
    </source>
</evidence>
<keyword evidence="3" id="KW-1185">Reference proteome</keyword>
<organism evidence="2 3">
    <name type="scientific">Pleodorina starrii</name>
    <dbReference type="NCBI Taxonomy" id="330485"/>
    <lineage>
        <taxon>Eukaryota</taxon>
        <taxon>Viridiplantae</taxon>
        <taxon>Chlorophyta</taxon>
        <taxon>core chlorophytes</taxon>
        <taxon>Chlorophyceae</taxon>
        <taxon>CS clade</taxon>
        <taxon>Chlamydomonadales</taxon>
        <taxon>Volvocaceae</taxon>
        <taxon>Pleodorina</taxon>
    </lineage>
</organism>
<dbReference type="Proteomes" id="UP001165080">
    <property type="component" value="Unassembled WGS sequence"/>
</dbReference>
<evidence type="ECO:0000256" key="1">
    <source>
        <dbReference type="SAM" id="MobiDB-lite"/>
    </source>
</evidence>
<name>A0A9W6BN31_9CHLO</name>